<dbReference type="InterPro" id="IPR050135">
    <property type="entry name" value="dGTPase-like"/>
</dbReference>
<dbReference type="PANTHER" id="PTHR11373">
    <property type="entry name" value="DEOXYNUCLEOSIDE TRIPHOSPHATE TRIPHOSPHOHYDROLASE"/>
    <property type="match status" value="1"/>
</dbReference>
<comment type="caution">
    <text evidence="2">The sequence shown here is derived from an EMBL/GenBank/DDBJ whole genome shotgun (WGS) entry which is preliminary data.</text>
</comment>
<sequence length="486" mass="56207">MEDTNSGGEELPSNNFMLSWSDDRSLSKHIHDNVHGNIYLDPLSLKFVDTEQFQRLRDLKQLVNHRCPPGLSYMVYPGAVHSRFEHSVGVYWLASEAINRLKNYQGLELDIDGFDTQTVKLAGLLHDFGHGPFSHMFEHEFLPRVLPGVKWSHEEMSLKMIDYVVDEHNIDIDPEALKKVKELIIASGNGALRSSKEKLFLYDIVANGRNGIDVDKFDYIVRDSRACGLGINFRFQRVLETMRVIDDEICYRAKEYLTIQKLFTTRADLHRTVYTHAKVKAIEFMFVDAMIKANEVLQISSYIDEPAQYWKLDDTIMKTIETSSSQELKESRDLVLRIRRRDLYQYCNEFSVPKEQLEHFKNVTPKDIICSQSSRHPTLQEEDIAVSNVKIDMSRGRSNPLNSISFFKDYDSNEKFTIIDSLVSHLLPTSYQDIIVRAYSKKPNLVEAVSEAFENFQLKEYGIKTQVHATPEKKKRKVLRFNSSDA</sequence>
<dbReference type="EMBL" id="JAVIJP010000005">
    <property type="protein sequence ID" value="KAL3654069.1"/>
    <property type="molecule type" value="Genomic_DNA"/>
</dbReference>
<keyword evidence="3" id="KW-1185">Reference proteome</keyword>
<name>A0ABD3ELF6_9LAMI</name>
<dbReference type="SUPFAM" id="SSF109604">
    <property type="entry name" value="HD-domain/PDEase-like"/>
    <property type="match status" value="1"/>
</dbReference>
<dbReference type="InterPro" id="IPR003607">
    <property type="entry name" value="HD/PDEase_dom"/>
</dbReference>
<dbReference type="InterPro" id="IPR006674">
    <property type="entry name" value="HD_domain"/>
</dbReference>
<dbReference type="Gene3D" id="1.10.3210.10">
    <property type="entry name" value="Hypothetical protein af1432"/>
    <property type="match status" value="1"/>
</dbReference>
<organism evidence="2 3">
    <name type="scientific">Castilleja foliolosa</name>
    <dbReference type="NCBI Taxonomy" id="1961234"/>
    <lineage>
        <taxon>Eukaryota</taxon>
        <taxon>Viridiplantae</taxon>
        <taxon>Streptophyta</taxon>
        <taxon>Embryophyta</taxon>
        <taxon>Tracheophyta</taxon>
        <taxon>Spermatophyta</taxon>
        <taxon>Magnoliopsida</taxon>
        <taxon>eudicotyledons</taxon>
        <taxon>Gunneridae</taxon>
        <taxon>Pentapetalae</taxon>
        <taxon>asterids</taxon>
        <taxon>lamiids</taxon>
        <taxon>Lamiales</taxon>
        <taxon>Orobanchaceae</taxon>
        <taxon>Pedicularideae</taxon>
        <taxon>Castillejinae</taxon>
        <taxon>Castilleja</taxon>
    </lineage>
</organism>
<feature type="domain" description="HD" evidence="1">
    <location>
        <begin position="83"/>
        <end position="220"/>
    </location>
</feature>
<dbReference type="AlphaFoldDB" id="A0ABD3ELF6"/>
<reference evidence="3" key="1">
    <citation type="journal article" date="2024" name="IScience">
        <title>Strigolactones Initiate the Formation of Haustorium-like Structures in Castilleja.</title>
        <authorList>
            <person name="Buerger M."/>
            <person name="Peterson D."/>
            <person name="Chory J."/>
        </authorList>
    </citation>
    <scope>NUCLEOTIDE SEQUENCE [LARGE SCALE GENOMIC DNA]</scope>
</reference>
<dbReference type="PROSITE" id="PS51831">
    <property type="entry name" value="HD"/>
    <property type="match status" value="1"/>
</dbReference>
<accession>A0ABD3ELF6</accession>
<evidence type="ECO:0000313" key="2">
    <source>
        <dbReference type="EMBL" id="KAL3654069.1"/>
    </source>
</evidence>
<evidence type="ECO:0000259" key="1">
    <source>
        <dbReference type="PROSITE" id="PS51831"/>
    </source>
</evidence>
<dbReference type="InterPro" id="IPR045509">
    <property type="entry name" value="HD_assoc_2"/>
</dbReference>
<dbReference type="FunFam" id="3.30.70.2760:FF:000001">
    <property type="entry name" value="Metal-dependent phosphohydrolase HD domain-containing protein"/>
    <property type="match status" value="1"/>
</dbReference>
<dbReference type="PANTHER" id="PTHR11373:SF4">
    <property type="entry name" value="DEOXYNUCLEOSIDE TRIPHOSPHATE TRIPHOSPHOHYDROLASE SAMHD1"/>
    <property type="match status" value="1"/>
</dbReference>
<dbReference type="CDD" id="cd00077">
    <property type="entry name" value="HDc"/>
    <property type="match status" value="1"/>
</dbReference>
<proteinExistence type="predicted"/>
<dbReference type="Gene3D" id="3.30.70.2760">
    <property type="match status" value="1"/>
</dbReference>
<protein>
    <recommendedName>
        <fullName evidence="1">HD domain-containing protein</fullName>
    </recommendedName>
</protein>
<gene>
    <name evidence="2" type="ORF">CASFOL_003750</name>
</gene>
<dbReference type="Pfam" id="PF19276">
    <property type="entry name" value="HD_assoc_2"/>
    <property type="match status" value="1"/>
</dbReference>
<dbReference type="Pfam" id="PF01966">
    <property type="entry name" value="HD"/>
    <property type="match status" value="1"/>
</dbReference>
<dbReference type="SMART" id="SM00471">
    <property type="entry name" value="HDc"/>
    <property type="match status" value="1"/>
</dbReference>
<dbReference type="FunFam" id="1.10.3210.10:FF:000017">
    <property type="entry name" value="Deoxynucleoside triphosphate triphosphohydrolase SAMHD1"/>
    <property type="match status" value="1"/>
</dbReference>
<evidence type="ECO:0000313" key="3">
    <source>
        <dbReference type="Proteomes" id="UP001632038"/>
    </source>
</evidence>
<dbReference type="Proteomes" id="UP001632038">
    <property type="component" value="Unassembled WGS sequence"/>
</dbReference>